<evidence type="ECO:0008006" key="3">
    <source>
        <dbReference type="Google" id="ProtNLM"/>
    </source>
</evidence>
<reference evidence="1 2" key="1">
    <citation type="journal article" date="2024" name="Nat. Commun.">
        <title>Phylogenomics reveals the evolutionary origins of lichenization in chlorophyte algae.</title>
        <authorList>
            <person name="Puginier C."/>
            <person name="Libourel C."/>
            <person name="Otte J."/>
            <person name="Skaloud P."/>
            <person name="Haon M."/>
            <person name="Grisel S."/>
            <person name="Petersen M."/>
            <person name="Berrin J.G."/>
            <person name="Delaux P.M."/>
            <person name="Dal Grande F."/>
            <person name="Keller J."/>
        </authorList>
    </citation>
    <scope>NUCLEOTIDE SEQUENCE [LARGE SCALE GENOMIC DNA]</scope>
    <source>
        <strain evidence="1 2">SAG 2145</strain>
    </source>
</reference>
<gene>
    <name evidence="1" type="ORF">WJX74_005794</name>
</gene>
<dbReference type="EMBL" id="JALJOS010000021">
    <property type="protein sequence ID" value="KAK9826286.1"/>
    <property type="molecule type" value="Genomic_DNA"/>
</dbReference>
<evidence type="ECO:0000313" key="1">
    <source>
        <dbReference type="EMBL" id="KAK9826286.1"/>
    </source>
</evidence>
<proteinExistence type="predicted"/>
<comment type="caution">
    <text evidence="1">The sequence shown here is derived from an EMBL/GenBank/DDBJ whole genome shotgun (WGS) entry which is preliminary data.</text>
</comment>
<dbReference type="Proteomes" id="UP001438707">
    <property type="component" value="Unassembled WGS sequence"/>
</dbReference>
<organism evidence="1 2">
    <name type="scientific">Apatococcus lobatus</name>
    <dbReference type="NCBI Taxonomy" id="904363"/>
    <lineage>
        <taxon>Eukaryota</taxon>
        <taxon>Viridiplantae</taxon>
        <taxon>Chlorophyta</taxon>
        <taxon>core chlorophytes</taxon>
        <taxon>Trebouxiophyceae</taxon>
        <taxon>Chlorellales</taxon>
        <taxon>Chlorellaceae</taxon>
        <taxon>Apatococcus</taxon>
    </lineage>
</organism>
<name>A0AAW1QXT8_9CHLO</name>
<sequence>MQGIEFLSYANTSPPYPVEWVSTYSLLMDGLKLAVSRPHALQDLAYRPDADLSKVPPSNLDTLRHAPAAEACIKWPAQWSMEHSDRAWYARTLGRCHVNSFRVDAPEGGRSESLMVAALAAIAGEQNQRTGSAVYFLASMLNHSCSLNADISFAGC</sequence>
<accession>A0AAW1QXT8</accession>
<dbReference type="Gene3D" id="2.170.270.10">
    <property type="entry name" value="SET domain"/>
    <property type="match status" value="1"/>
</dbReference>
<evidence type="ECO:0000313" key="2">
    <source>
        <dbReference type="Proteomes" id="UP001438707"/>
    </source>
</evidence>
<dbReference type="AlphaFoldDB" id="A0AAW1QXT8"/>
<protein>
    <recommendedName>
        <fullName evidence="3">SET domain-containing protein</fullName>
    </recommendedName>
</protein>
<keyword evidence="2" id="KW-1185">Reference proteome</keyword>
<dbReference type="InterPro" id="IPR046341">
    <property type="entry name" value="SET_dom_sf"/>
</dbReference>